<dbReference type="AlphaFoldDB" id="A0AAV9JIJ3"/>
<dbReference type="Proteomes" id="UP001324427">
    <property type="component" value="Unassembled WGS sequence"/>
</dbReference>
<evidence type="ECO:0000256" key="1">
    <source>
        <dbReference type="SAM" id="MobiDB-lite"/>
    </source>
</evidence>
<evidence type="ECO:0000313" key="2">
    <source>
        <dbReference type="EMBL" id="KAK4545234.1"/>
    </source>
</evidence>
<name>A0AAV9JIJ3_9PEZI</name>
<protein>
    <submittedName>
        <fullName evidence="2">Uncharacterized protein</fullName>
    </submittedName>
</protein>
<proteinExistence type="predicted"/>
<comment type="caution">
    <text evidence="2">The sequence shown here is derived from an EMBL/GenBank/DDBJ whole genome shotgun (WGS) entry which is preliminary data.</text>
</comment>
<sequence>MAISAQGNEALSDYLFELIKAASLPVFCETSSFSRKRPFESQRTRGRPPALQGLDLPASQPARTSGDVAATPQTPTAAAVAPVIGGLPGLGIPSSLDLSKNPLFASPCHDITQRANQGHRLAHGDASPAKLQIRVDVLEKLVGKHDAVMDKIPSKLQRIESMGEDGLKGQQDYVAFDSGDSWEGRAVASDLSDLKGRMDAMEREMNDVNADKRFEGVGLPVHQ</sequence>
<dbReference type="EMBL" id="JAVFHQ010000020">
    <property type="protein sequence ID" value="KAK4545234.1"/>
    <property type="molecule type" value="Genomic_DNA"/>
</dbReference>
<reference evidence="2 3" key="1">
    <citation type="submission" date="2021-11" db="EMBL/GenBank/DDBJ databases">
        <title>Black yeast isolated from Biological Soil Crust.</title>
        <authorList>
            <person name="Kurbessoian T."/>
        </authorList>
    </citation>
    <scope>NUCLEOTIDE SEQUENCE [LARGE SCALE GENOMIC DNA]</scope>
    <source>
        <strain evidence="2 3">CCFEE 5522</strain>
    </source>
</reference>
<gene>
    <name evidence="2" type="ORF">LTR36_003414</name>
</gene>
<accession>A0AAV9JIJ3</accession>
<feature type="region of interest" description="Disordered" evidence="1">
    <location>
        <begin position="35"/>
        <end position="73"/>
    </location>
</feature>
<organism evidence="2 3">
    <name type="scientific">Oleoguttula mirabilis</name>
    <dbReference type="NCBI Taxonomy" id="1507867"/>
    <lineage>
        <taxon>Eukaryota</taxon>
        <taxon>Fungi</taxon>
        <taxon>Dikarya</taxon>
        <taxon>Ascomycota</taxon>
        <taxon>Pezizomycotina</taxon>
        <taxon>Dothideomycetes</taxon>
        <taxon>Dothideomycetidae</taxon>
        <taxon>Mycosphaerellales</taxon>
        <taxon>Teratosphaeriaceae</taxon>
        <taxon>Oleoguttula</taxon>
    </lineage>
</organism>
<keyword evidence="3" id="KW-1185">Reference proteome</keyword>
<evidence type="ECO:0000313" key="3">
    <source>
        <dbReference type="Proteomes" id="UP001324427"/>
    </source>
</evidence>